<dbReference type="AlphaFoldDB" id="A0A5N4AAH0"/>
<dbReference type="GO" id="GO:0020037">
    <property type="term" value="F:heme binding"/>
    <property type="evidence" value="ECO:0007669"/>
    <property type="project" value="InterPro"/>
</dbReference>
<comment type="cofactor">
    <cofactor evidence="1 13">
        <name>heme</name>
        <dbReference type="ChEBI" id="CHEBI:30413"/>
    </cofactor>
</comment>
<evidence type="ECO:0000256" key="1">
    <source>
        <dbReference type="ARBA" id="ARBA00001971"/>
    </source>
</evidence>
<dbReference type="PRINTS" id="PR00463">
    <property type="entry name" value="EP450I"/>
</dbReference>
<keyword evidence="12" id="KW-0472">Membrane</keyword>
<evidence type="ECO:0000256" key="13">
    <source>
        <dbReference type="PIRSR" id="PIRSR602401-1"/>
    </source>
</evidence>
<keyword evidence="10 13" id="KW-0408">Iron</keyword>
<keyword evidence="9 14" id="KW-0560">Oxidoreductase</keyword>
<dbReference type="GO" id="GO:0016705">
    <property type="term" value="F:oxidoreductase activity, acting on paired donors, with incorporation or reduction of molecular oxygen"/>
    <property type="evidence" value="ECO:0007669"/>
    <property type="project" value="InterPro"/>
</dbReference>
<dbReference type="Gene3D" id="1.10.630.10">
    <property type="entry name" value="Cytochrome P450"/>
    <property type="match status" value="1"/>
</dbReference>
<accession>A0A5N4AAH0</accession>
<dbReference type="EMBL" id="VVIM01000009">
    <property type="protein sequence ID" value="KAB0794248.1"/>
    <property type="molecule type" value="Genomic_DNA"/>
</dbReference>
<evidence type="ECO:0000256" key="9">
    <source>
        <dbReference type="ARBA" id="ARBA00023002"/>
    </source>
</evidence>
<dbReference type="InterPro" id="IPR017972">
    <property type="entry name" value="Cyt_P450_CS"/>
</dbReference>
<comment type="subcellular location">
    <subcellularLocation>
        <location evidence="3">Endoplasmic reticulum membrane</location>
        <topology evidence="3">Peripheral membrane protein</topology>
    </subcellularLocation>
    <subcellularLocation>
        <location evidence="2">Microsome membrane</location>
        <topology evidence="2">Peripheral membrane protein</topology>
    </subcellularLocation>
</comment>
<proteinExistence type="inferred from homology"/>
<evidence type="ECO:0000256" key="2">
    <source>
        <dbReference type="ARBA" id="ARBA00004174"/>
    </source>
</evidence>
<dbReference type="FunFam" id="1.10.630.10:FF:000042">
    <property type="entry name" value="Cytochrome P450"/>
    <property type="match status" value="1"/>
</dbReference>
<evidence type="ECO:0000256" key="14">
    <source>
        <dbReference type="RuleBase" id="RU000461"/>
    </source>
</evidence>
<evidence type="ECO:0000256" key="6">
    <source>
        <dbReference type="ARBA" id="ARBA00022723"/>
    </source>
</evidence>
<comment type="similarity">
    <text evidence="4 14">Belongs to the cytochrome P450 family.</text>
</comment>
<dbReference type="SUPFAM" id="SSF48264">
    <property type="entry name" value="Cytochrome P450"/>
    <property type="match status" value="1"/>
</dbReference>
<organism evidence="15 16">
    <name type="scientific">Photinus pyralis</name>
    <name type="common">Common eastern firefly</name>
    <name type="synonym">Lampyris pyralis</name>
    <dbReference type="NCBI Taxonomy" id="7054"/>
    <lineage>
        <taxon>Eukaryota</taxon>
        <taxon>Metazoa</taxon>
        <taxon>Ecdysozoa</taxon>
        <taxon>Arthropoda</taxon>
        <taxon>Hexapoda</taxon>
        <taxon>Insecta</taxon>
        <taxon>Pterygota</taxon>
        <taxon>Neoptera</taxon>
        <taxon>Endopterygota</taxon>
        <taxon>Coleoptera</taxon>
        <taxon>Polyphaga</taxon>
        <taxon>Elateriformia</taxon>
        <taxon>Elateroidea</taxon>
        <taxon>Lampyridae</taxon>
        <taxon>Lampyrinae</taxon>
        <taxon>Photinus</taxon>
    </lineage>
</organism>
<dbReference type="PRINTS" id="PR00385">
    <property type="entry name" value="P450"/>
</dbReference>
<dbReference type="InterPro" id="IPR036396">
    <property type="entry name" value="Cyt_P450_sf"/>
</dbReference>
<keyword evidence="7" id="KW-0256">Endoplasmic reticulum</keyword>
<evidence type="ECO:0000256" key="11">
    <source>
        <dbReference type="ARBA" id="ARBA00023033"/>
    </source>
</evidence>
<evidence type="ECO:0000313" key="16">
    <source>
        <dbReference type="Proteomes" id="UP000327044"/>
    </source>
</evidence>
<dbReference type="InterPro" id="IPR002401">
    <property type="entry name" value="Cyt_P450_E_grp-I"/>
</dbReference>
<dbReference type="GO" id="GO:0004497">
    <property type="term" value="F:monooxygenase activity"/>
    <property type="evidence" value="ECO:0007669"/>
    <property type="project" value="UniProtKB-KW"/>
</dbReference>
<dbReference type="InParanoid" id="A0A5N4AAH0"/>
<dbReference type="GO" id="GO:0005789">
    <property type="term" value="C:endoplasmic reticulum membrane"/>
    <property type="evidence" value="ECO:0007669"/>
    <property type="project" value="UniProtKB-SubCell"/>
</dbReference>
<evidence type="ECO:0000256" key="4">
    <source>
        <dbReference type="ARBA" id="ARBA00010617"/>
    </source>
</evidence>
<feature type="binding site" description="axial binding residue" evidence="13">
    <location>
        <position position="470"/>
    </location>
    <ligand>
        <name>heme</name>
        <dbReference type="ChEBI" id="CHEBI:30413"/>
    </ligand>
    <ligandPart>
        <name>Fe</name>
        <dbReference type="ChEBI" id="CHEBI:18248"/>
    </ligandPart>
</feature>
<evidence type="ECO:0000313" key="15">
    <source>
        <dbReference type="EMBL" id="KAB0794248.1"/>
    </source>
</evidence>
<keyword evidence="11 14" id="KW-0503">Monooxygenase</keyword>
<evidence type="ECO:0000256" key="10">
    <source>
        <dbReference type="ARBA" id="ARBA00023004"/>
    </source>
</evidence>
<keyword evidence="6 13" id="KW-0479">Metal-binding</keyword>
<keyword evidence="16" id="KW-1185">Reference proteome</keyword>
<dbReference type="PANTHER" id="PTHR24292:SF54">
    <property type="entry name" value="CYP9F3-RELATED"/>
    <property type="match status" value="1"/>
</dbReference>
<evidence type="ECO:0000256" key="12">
    <source>
        <dbReference type="ARBA" id="ARBA00023136"/>
    </source>
</evidence>
<evidence type="ECO:0000256" key="3">
    <source>
        <dbReference type="ARBA" id="ARBA00004406"/>
    </source>
</evidence>
<dbReference type="PANTHER" id="PTHR24292">
    <property type="entry name" value="CYTOCHROME P450"/>
    <property type="match status" value="1"/>
</dbReference>
<sequence>MLGILFLTTFIATLVYLIVKITFYWRWQGVKQCGPLDLWRTFFKLLLQFGPECETLADLQKRYPEERYIGINMFTSNLLLIKDPGLVKEVAIKEFDSFVNHYAFVNEEVEPLFGRALLLLQGERWRSMRSTLSPSFTSSKMRGMFRLFEECTEQFIGYLQEKGSSGIDVELKDLLTRFSNDVIASAAFGLSCNSLKCPENEFYLMGKELTNLSGFWKNISLLIVTVFPRVAKFLGVRFFNPKANAFFRNLVKSTIDAREKSGILRPDMIHLLLEARKGRLKHDVDADAIDSEFASIEESAIGKEASKIELSDDDLIAQALLFFFAGFESVANLMCFTAHELTVNCDVQTRLQEEIDETLRKHDGVITYESLLKMKYLDMVLSESLRKYPSITLSDRVCTKPFTIEPVHPGERPVHLQKGTIVGIPIFGMHRDPKFYPNPERYDPERFSDENKSKIEPGSYLPFGIGPRSCIGNRFGLLEAKMLIFKLFQHFNVVVIKETQVPIKLKPNHFSLSVEGFWTQQDPLQTVRIINYLRHFV</sequence>
<dbReference type="GO" id="GO:0005506">
    <property type="term" value="F:iron ion binding"/>
    <property type="evidence" value="ECO:0007669"/>
    <property type="project" value="InterPro"/>
</dbReference>
<dbReference type="PROSITE" id="PS00086">
    <property type="entry name" value="CYTOCHROME_P450"/>
    <property type="match status" value="1"/>
</dbReference>
<evidence type="ECO:0008006" key="17">
    <source>
        <dbReference type="Google" id="ProtNLM"/>
    </source>
</evidence>
<protein>
    <recommendedName>
        <fullName evidence="17">Cytochrome P450</fullName>
    </recommendedName>
</protein>
<dbReference type="CDD" id="cd11056">
    <property type="entry name" value="CYP6-like"/>
    <property type="match status" value="1"/>
</dbReference>
<dbReference type="InterPro" id="IPR050476">
    <property type="entry name" value="Insect_CytP450_Detox"/>
</dbReference>
<evidence type="ECO:0000256" key="7">
    <source>
        <dbReference type="ARBA" id="ARBA00022824"/>
    </source>
</evidence>
<name>A0A5N4AAH0_PHOPY</name>
<comment type="caution">
    <text evidence="15">The sequence shown here is derived from an EMBL/GenBank/DDBJ whole genome shotgun (WGS) entry which is preliminary data.</text>
</comment>
<dbReference type="InterPro" id="IPR001128">
    <property type="entry name" value="Cyt_P450"/>
</dbReference>
<evidence type="ECO:0000256" key="5">
    <source>
        <dbReference type="ARBA" id="ARBA00022617"/>
    </source>
</evidence>
<reference evidence="15 16" key="1">
    <citation type="journal article" date="2018" name="Elife">
        <title>Firefly genomes illuminate parallel origins of bioluminescence in beetles.</title>
        <authorList>
            <person name="Fallon T.R."/>
            <person name="Lower S.E."/>
            <person name="Chang C.H."/>
            <person name="Bessho-Uehara M."/>
            <person name="Martin G.J."/>
            <person name="Bewick A.J."/>
            <person name="Behringer M."/>
            <person name="Debat H.J."/>
            <person name="Wong I."/>
            <person name="Day J.C."/>
            <person name="Suvorov A."/>
            <person name="Silva C.J."/>
            <person name="Stanger-Hall K.F."/>
            <person name="Hall D.W."/>
            <person name="Schmitz R.J."/>
            <person name="Nelson D.R."/>
            <person name="Lewis S.M."/>
            <person name="Shigenobu S."/>
            <person name="Bybee S.M."/>
            <person name="Larracuente A.M."/>
            <person name="Oba Y."/>
            <person name="Weng J.K."/>
        </authorList>
    </citation>
    <scope>NUCLEOTIDE SEQUENCE [LARGE SCALE GENOMIC DNA]</scope>
    <source>
        <strain evidence="15">1611_PpyrPB1</strain>
        <tissue evidence="15">Whole body</tissue>
    </source>
</reference>
<dbReference type="Pfam" id="PF00067">
    <property type="entry name" value="p450"/>
    <property type="match status" value="1"/>
</dbReference>
<gene>
    <name evidence="15" type="ORF">PPYR_13868</name>
</gene>
<dbReference type="Proteomes" id="UP000327044">
    <property type="component" value="Unassembled WGS sequence"/>
</dbReference>
<keyword evidence="8" id="KW-0492">Microsome</keyword>
<keyword evidence="5 13" id="KW-0349">Heme</keyword>
<evidence type="ECO:0000256" key="8">
    <source>
        <dbReference type="ARBA" id="ARBA00022848"/>
    </source>
</evidence>